<dbReference type="GeneID" id="36398402"/>
<dbReference type="AlphaFoldDB" id="A0A0P1A8P9"/>
<sequence length="258" mass="27926">MWSQRPIFAGSNTYLSSEMDETAVASAIQSAVTRELNEDKEGVLSSQTFLPEQSELMCLYLLPSLASEQISQLTKKRSSFIQSAIQSSMSSVVIPHTTRTKPLLPGMANAKPHIVGIDDLKIFMTSAEGKSIFSNGKTDLLVVQIPSSMPLLDVDAAIQSASISLNEITGDRTDFAFTGNDATSVGNIDFFSRHLAAPALSEHNNSSSETTLLCESGYLVGHSATGKAFCFSHYVNITPDIMTPQRYPQHGAPRGKEF</sequence>
<dbReference type="RefSeq" id="XP_024573048.1">
    <property type="nucleotide sequence ID" value="XM_024721920.1"/>
</dbReference>
<keyword evidence="2" id="KW-1185">Reference proteome</keyword>
<evidence type="ECO:0000313" key="2">
    <source>
        <dbReference type="Proteomes" id="UP000054928"/>
    </source>
</evidence>
<reference evidence="2" key="1">
    <citation type="submission" date="2014-09" db="EMBL/GenBank/DDBJ databases">
        <authorList>
            <person name="Sharma Rahul"/>
            <person name="Thines Marco"/>
        </authorList>
    </citation>
    <scope>NUCLEOTIDE SEQUENCE [LARGE SCALE GENOMIC DNA]</scope>
</reference>
<dbReference type="Proteomes" id="UP000054928">
    <property type="component" value="Unassembled WGS sequence"/>
</dbReference>
<name>A0A0P1A8P9_PLAHL</name>
<proteinExistence type="predicted"/>
<dbReference type="EMBL" id="CCYD01000217">
    <property type="protein sequence ID" value="CEG36679.1"/>
    <property type="molecule type" value="Genomic_DNA"/>
</dbReference>
<accession>A0A0P1A8P9</accession>
<dbReference type="OrthoDB" id="64747at2759"/>
<organism evidence="1 2">
    <name type="scientific">Plasmopara halstedii</name>
    <name type="common">Downy mildew of sunflower</name>
    <dbReference type="NCBI Taxonomy" id="4781"/>
    <lineage>
        <taxon>Eukaryota</taxon>
        <taxon>Sar</taxon>
        <taxon>Stramenopiles</taxon>
        <taxon>Oomycota</taxon>
        <taxon>Peronosporomycetes</taxon>
        <taxon>Peronosporales</taxon>
        <taxon>Peronosporaceae</taxon>
        <taxon>Plasmopara</taxon>
    </lineage>
</organism>
<protein>
    <submittedName>
        <fullName evidence="1">Uncharacterized protein</fullName>
    </submittedName>
</protein>
<evidence type="ECO:0000313" key="1">
    <source>
        <dbReference type="EMBL" id="CEG36679.1"/>
    </source>
</evidence>